<comment type="function">
    <text evidence="1">Involved in phosphonate degradation.</text>
</comment>
<evidence type="ECO:0000313" key="3">
    <source>
        <dbReference type="Proteomes" id="UP001281305"/>
    </source>
</evidence>
<evidence type="ECO:0000313" key="2">
    <source>
        <dbReference type="EMBL" id="WYK19030.1"/>
    </source>
</evidence>
<proteinExistence type="inferred from homology"/>
<comment type="subunit">
    <text evidence="1">Homodimer.</text>
</comment>
<keyword evidence="1" id="KW-0460">Magnesium</keyword>
<comment type="cofactor">
    <cofactor evidence="1">
        <name>Mg(2+)</name>
        <dbReference type="ChEBI" id="CHEBI:18420"/>
    </cofactor>
    <text evidence="1">Binds 1 Mg(2+) ion per subunit.</text>
</comment>
<dbReference type="InterPro" id="IPR036412">
    <property type="entry name" value="HAD-like_sf"/>
</dbReference>
<dbReference type="SFLD" id="SFLDS00003">
    <property type="entry name" value="Haloacid_Dehalogenase"/>
    <property type="match status" value="1"/>
</dbReference>
<feature type="binding site" evidence="1">
    <location>
        <position position="12"/>
    </location>
    <ligand>
        <name>Mg(2+)</name>
        <dbReference type="ChEBI" id="CHEBI:18420"/>
    </ligand>
</feature>
<comment type="catalytic activity">
    <reaction evidence="1">
        <text>phosphonoacetaldehyde + H2O = acetaldehyde + phosphate + H(+)</text>
        <dbReference type="Rhea" id="RHEA:18905"/>
        <dbReference type="ChEBI" id="CHEBI:15343"/>
        <dbReference type="ChEBI" id="CHEBI:15377"/>
        <dbReference type="ChEBI" id="CHEBI:15378"/>
        <dbReference type="ChEBI" id="CHEBI:43474"/>
        <dbReference type="ChEBI" id="CHEBI:58383"/>
        <dbReference type="EC" id="3.11.1.1"/>
    </reaction>
</comment>
<dbReference type="Gene3D" id="3.40.50.1000">
    <property type="entry name" value="HAD superfamily/HAD-like"/>
    <property type="match status" value="1"/>
</dbReference>
<name>A0ABZ2TKQ6_9RHOB</name>
<feature type="binding site" evidence="1">
    <location>
        <position position="184"/>
    </location>
    <ligand>
        <name>Mg(2+)</name>
        <dbReference type="ChEBI" id="CHEBI:18420"/>
    </ligand>
</feature>
<keyword evidence="3" id="KW-1185">Reference proteome</keyword>
<feature type="binding site" evidence="1">
    <location>
        <position position="10"/>
    </location>
    <ligand>
        <name>Mg(2+)</name>
        <dbReference type="ChEBI" id="CHEBI:18420"/>
    </ligand>
</feature>
<accession>A0ABZ2TKQ6</accession>
<protein>
    <recommendedName>
        <fullName evidence="1">Phosphonoacetaldehyde hydrolase</fullName>
        <shortName evidence="1">Phosphonatase</shortName>
        <ecNumber evidence="1">3.11.1.1</ecNumber>
    </recommendedName>
    <alternativeName>
        <fullName evidence="1">Phosphonoacetaldehyde phosphonohydrolase</fullName>
    </alternativeName>
</protein>
<dbReference type="Pfam" id="PF00702">
    <property type="entry name" value="Hydrolase"/>
    <property type="match status" value="1"/>
</dbReference>
<dbReference type="SFLD" id="SFLDG01129">
    <property type="entry name" value="C1.5:_HAD__Beta-PGM__Phosphata"/>
    <property type="match status" value="1"/>
</dbReference>
<dbReference type="InterPro" id="IPR006323">
    <property type="entry name" value="Phosphonoacetald_hydro"/>
</dbReference>
<dbReference type="PANTHER" id="PTHR43434">
    <property type="entry name" value="PHOSPHOGLYCOLATE PHOSPHATASE"/>
    <property type="match status" value="1"/>
</dbReference>
<reference evidence="2 3" key="1">
    <citation type="submission" date="2024-02" db="EMBL/GenBank/DDBJ databases">
        <title>Roseovarius strain W115 nov., isolated from a marine algae.</title>
        <authorList>
            <person name="Lee M.W."/>
            <person name="Lee J.K."/>
            <person name="Kim J.M."/>
            <person name="Choi D.G."/>
            <person name="Baek J.H."/>
            <person name="Bayburt H."/>
            <person name="Jung J.J."/>
            <person name="Han D.M."/>
            <person name="Jeon C.O."/>
        </authorList>
    </citation>
    <scope>NUCLEOTIDE SEQUENCE [LARGE SCALE GENOMIC DNA]</scope>
    <source>
        <strain evidence="2 3">W115</strain>
    </source>
</reference>
<dbReference type="HAMAP" id="MF_01375">
    <property type="entry name" value="PhnX"/>
    <property type="match status" value="1"/>
</dbReference>
<dbReference type="PANTHER" id="PTHR43434:SF19">
    <property type="entry name" value="PHOSPHONOACETALDEHYDE HYDROLASE"/>
    <property type="match status" value="1"/>
</dbReference>
<keyword evidence="1" id="KW-0704">Schiff base</keyword>
<feature type="active site" description="Nucleophile" evidence="1">
    <location>
        <position position="10"/>
    </location>
</feature>
<dbReference type="EMBL" id="CP146606">
    <property type="protein sequence ID" value="WYK19030.1"/>
    <property type="molecule type" value="Genomic_DNA"/>
</dbReference>
<dbReference type="SUPFAM" id="SSF56784">
    <property type="entry name" value="HAD-like"/>
    <property type="match status" value="1"/>
</dbReference>
<keyword evidence="1" id="KW-0479">Metal-binding</keyword>
<dbReference type="NCBIfam" id="TIGR01422">
    <property type="entry name" value="phosphonatase"/>
    <property type="match status" value="1"/>
</dbReference>
<dbReference type="EC" id="3.11.1.1" evidence="1"/>
<keyword evidence="1 2" id="KW-0378">Hydrolase</keyword>
<dbReference type="InterPro" id="IPR050155">
    <property type="entry name" value="HAD-like_hydrolase_sf"/>
</dbReference>
<organism evidence="2 3">
    <name type="scientific">Roseovarius rhodophyticola</name>
    <dbReference type="NCBI Taxonomy" id="3080827"/>
    <lineage>
        <taxon>Bacteria</taxon>
        <taxon>Pseudomonadati</taxon>
        <taxon>Pseudomonadota</taxon>
        <taxon>Alphaproteobacteria</taxon>
        <taxon>Rhodobacterales</taxon>
        <taxon>Roseobacteraceae</taxon>
        <taxon>Roseovarius</taxon>
    </lineage>
</organism>
<sequence length="260" mass="27423">MSRFTAVVFDWAGTTVDFGSFAPMGVFVKAFAEFGITATIEEARAPMGAAKWDHIRVMMDMPSIARQWQDTHGRAPTDADVDEVYKVFVPMNEKVAAEYADLVPGCAEAIAALREMGLKIGSTTGYTRSIMGHVLPVAAAQGYVPDNLVCSDDLPEGRPGPLGMYQCMIDLVAYPPSSILKVDDTAPGIAEGVAAGCITVGVTLSGNAVGKTPQELAALSKNDIAALRDHATNILVGAGADHVIDTVADLPELVRRLDAS</sequence>
<dbReference type="InterPro" id="IPR023198">
    <property type="entry name" value="PGP-like_dom2"/>
</dbReference>
<dbReference type="Proteomes" id="UP001281305">
    <property type="component" value="Chromosome"/>
</dbReference>
<dbReference type="GO" id="GO:0050194">
    <property type="term" value="F:phosphonoacetaldehyde hydrolase activity"/>
    <property type="evidence" value="ECO:0007669"/>
    <property type="project" value="UniProtKB-EC"/>
</dbReference>
<dbReference type="RefSeq" id="WP_317055714.1">
    <property type="nucleotide sequence ID" value="NZ_CP146606.1"/>
</dbReference>
<dbReference type="InterPro" id="IPR023214">
    <property type="entry name" value="HAD_sf"/>
</dbReference>
<feature type="active site" description="Schiff-base intermediate with substrate" evidence="1">
    <location>
        <position position="51"/>
    </location>
</feature>
<dbReference type="Gene3D" id="1.10.150.240">
    <property type="entry name" value="Putative phosphatase, domain 2"/>
    <property type="match status" value="1"/>
</dbReference>
<comment type="similarity">
    <text evidence="1">Belongs to the HAD-like hydrolase superfamily. PhnX family.</text>
</comment>
<evidence type="ECO:0000256" key="1">
    <source>
        <dbReference type="HAMAP-Rule" id="MF_01375"/>
    </source>
</evidence>
<gene>
    <name evidence="1 2" type="primary">phnX</name>
    <name evidence="2" type="ORF">RZS32_003865</name>
</gene>